<keyword evidence="1" id="KW-0233">DNA recombination</keyword>
<comment type="caution">
    <text evidence="3">The sequence shown here is derived from an EMBL/GenBank/DDBJ whole genome shotgun (WGS) entry which is preliminary data.</text>
</comment>
<dbReference type="EMBL" id="QUSX01000001">
    <property type="protein sequence ID" value="RRQ49594.1"/>
    <property type="molecule type" value="Genomic_DNA"/>
</dbReference>
<dbReference type="GO" id="GO:0006310">
    <property type="term" value="P:DNA recombination"/>
    <property type="evidence" value="ECO:0007669"/>
    <property type="project" value="UniProtKB-KW"/>
</dbReference>
<feature type="domain" description="Tyr recombinase" evidence="2">
    <location>
        <begin position="1"/>
        <end position="102"/>
    </location>
</feature>
<dbReference type="InterPro" id="IPR011010">
    <property type="entry name" value="DNA_brk_join_enz"/>
</dbReference>
<evidence type="ECO:0000313" key="3">
    <source>
        <dbReference type="EMBL" id="RRQ49594.1"/>
    </source>
</evidence>
<evidence type="ECO:0000259" key="2">
    <source>
        <dbReference type="PROSITE" id="PS51898"/>
    </source>
</evidence>
<dbReference type="Pfam" id="PF00589">
    <property type="entry name" value="Phage_integrase"/>
    <property type="match status" value="1"/>
</dbReference>
<organism evidence="3 4">
    <name type="scientific">Maribacter algicola</name>
    <dbReference type="NCBI Taxonomy" id="2498892"/>
    <lineage>
        <taxon>Bacteria</taxon>
        <taxon>Pseudomonadati</taxon>
        <taxon>Bacteroidota</taxon>
        <taxon>Flavobacteriia</taxon>
        <taxon>Flavobacteriales</taxon>
        <taxon>Flavobacteriaceae</taxon>
        <taxon>Maribacter</taxon>
    </lineage>
</organism>
<accession>A0A3R8Q0A0</accession>
<dbReference type="GO" id="GO:0015074">
    <property type="term" value="P:DNA integration"/>
    <property type="evidence" value="ECO:0007669"/>
    <property type="project" value="InterPro"/>
</dbReference>
<name>A0A3R8Q0A0_9FLAO</name>
<dbReference type="Proteomes" id="UP000286990">
    <property type="component" value="Unassembled WGS sequence"/>
</dbReference>
<keyword evidence="4" id="KW-1185">Reference proteome</keyword>
<protein>
    <recommendedName>
        <fullName evidence="2">Tyr recombinase domain-containing protein</fullName>
    </recommendedName>
</protein>
<dbReference type="GO" id="GO:0003677">
    <property type="term" value="F:DNA binding"/>
    <property type="evidence" value="ECO:0007669"/>
    <property type="project" value="InterPro"/>
</dbReference>
<dbReference type="OrthoDB" id="1094492at2"/>
<proteinExistence type="predicted"/>
<dbReference type="Gene3D" id="1.10.443.10">
    <property type="entry name" value="Intergrase catalytic core"/>
    <property type="match status" value="1"/>
</dbReference>
<evidence type="ECO:0000256" key="1">
    <source>
        <dbReference type="ARBA" id="ARBA00023172"/>
    </source>
</evidence>
<gene>
    <name evidence="3" type="ORF">DZC72_03055</name>
</gene>
<sequence length="102" mass="11632">MNKCRLITHRKKAGELINDCLNTTALSILGTPQRKDEFVFDVQNFSINRLNKTINYWVQREEINKHITFHCAKHTFACLLLLYGANLKTVADAMGHSSTKAP</sequence>
<reference evidence="4" key="1">
    <citation type="submission" date="2018-12" db="EMBL/GenBank/DDBJ databases">
        <title>Maribacter lutimaris sp. nov., isolated from marine sediment.</title>
        <authorList>
            <person name="Kim K.K."/>
        </authorList>
    </citation>
    <scope>NUCLEOTIDE SEQUENCE [LARGE SCALE GENOMIC DNA]</scope>
    <source>
        <strain evidence="4">PoM-212</strain>
    </source>
</reference>
<dbReference type="SUPFAM" id="SSF56349">
    <property type="entry name" value="DNA breaking-rejoining enzymes"/>
    <property type="match status" value="1"/>
</dbReference>
<dbReference type="InterPro" id="IPR013762">
    <property type="entry name" value="Integrase-like_cat_sf"/>
</dbReference>
<evidence type="ECO:0000313" key="4">
    <source>
        <dbReference type="Proteomes" id="UP000286990"/>
    </source>
</evidence>
<dbReference type="InterPro" id="IPR002104">
    <property type="entry name" value="Integrase_catalytic"/>
</dbReference>
<dbReference type="AlphaFoldDB" id="A0A3R8Q0A0"/>
<dbReference type="PROSITE" id="PS51898">
    <property type="entry name" value="TYR_RECOMBINASE"/>
    <property type="match status" value="1"/>
</dbReference>